<evidence type="ECO:0000256" key="2">
    <source>
        <dbReference type="ARBA" id="ARBA00023125"/>
    </source>
</evidence>
<accession>A0A4R6U2N4</accession>
<dbReference type="Gene3D" id="1.10.10.60">
    <property type="entry name" value="Homeodomain-like"/>
    <property type="match status" value="2"/>
</dbReference>
<comment type="caution">
    <text evidence="5">The sequence shown here is derived from an EMBL/GenBank/DDBJ whole genome shotgun (WGS) entry which is preliminary data.</text>
</comment>
<dbReference type="InterPro" id="IPR009057">
    <property type="entry name" value="Homeodomain-like_sf"/>
</dbReference>
<evidence type="ECO:0000313" key="6">
    <source>
        <dbReference type="Proteomes" id="UP000295632"/>
    </source>
</evidence>
<dbReference type="Proteomes" id="UP000295632">
    <property type="component" value="Unassembled WGS sequence"/>
</dbReference>
<dbReference type="AlphaFoldDB" id="A0A4R6U2N4"/>
<dbReference type="Pfam" id="PF12833">
    <property type="entry name" value="HTH_18"/>
    <property type="match status" value="1"/>
</dbReference>
<protein>
    <submittedName>
        <fullName evidence="5">AraC-like protein</fullName>
    </submittedName>
</protein>
<dbReference type="GO" id="GO:0043565">
    <property type="term" value="F:sequence-specific DNA binding"/>
    <property type="evidence" value="ECO:0007669"/>
    <property type="project" value="InterPro"/>
</dbReference>
<reference evidence="5 6" key="1">
    <citation type="submission" date="2019-03" db="EMBL/GenBank/DDBJ databases">
        <title>Genomic Encyclopedia of Type Strains, Phase IV (KMG-IV): sequencing the most valuable type-strain genomes for metagenomic binning, comparative biology and taxonomic classification.</title>
        <authorList>
            <person name="Goeker M."/>
        </authorList>
    </citation>
    <scope>NUCLEOTIDE SEQUENCE [LARGE SCALE GENOMIC DNA]</scope>
    <source>
        <strain evidence="5 6">DSM 28697</strain>
    </source>
</reference>
<evidence type="ECO:0000256" key="1">
    <source>
        <dbReference type="ARBA" id="ARBA00023015"/>
    </source>
</evidence>
<dbReference type="PANTHER" id="PTHR43280">
    <property type="entry name" value="ARAC-FAMILY TRANSCRIPTIONAL REGULATOR"/>
    <property type="match status" value="1"/>
</dbReference>
<dbReference type="Gene3D" id="2.60.120.280">
    <property type="entry name" value="Regulatory protein AraC"/>
    <property type="match status" value="1"/>
</dbReference>
<keyword evidence="2" id="KW-0238">DNA-binding</keyword>
<dbReference type="PROSITE" id="PS00041">
    <property type="entry name" value="HTH_ARAC_FAMILY_1"/>
    <property type="match status" value="1"/>
</dbReference>
<dbReference type="InterPro" id="IPR003313">
    <property type="entry name" value="AraC-bd"/>
</dbReference>
<evidence type="ECO:0000259" key="4">
    <source>
        <dbReference type="PROSITE" id="PS01124"/>
    </source>
</evidence>
<keyword evidence="6" id="KW-1185">Reference proteome</keyword>
<dbReference type="PROSITE" id="PS01124">
    <property type="entry name" value="HTH_ARAC_FAMILY_2"/>
    <property type="match status" value="1"/>
</dbReference>
<dbReference type="InterPro" id="IPR018062">
    <property type="entry name" value="HTH_AraC-typ_CS"/>
</dbReference>
<dbReference type="Pfam" id="PF02311">
    <property type="entry name" value="AraC_binding"/>
    <property type="match status" value="1"/>
</dbReference>
<sequence>MEHTQWRYKLHNLQGSVSIATRTKVATYWKDTTFVPDHHRFYYILEGEGEITVDGKTYYPKQGDLVLMPSGVPQSYRTISDYTYLKYWCHFTAHIGSISLFQWVKGPVLLSLNATDQAAIEALFEELLSAHKRQHWTASIQEKANLFRLIHFYLQRTDHEDTPTQTEEGEKLAIVFAYIEKHLHEKVTVSQLADLLHFHPNYFIRFFHNQVGLSPIQFMLQAKLDKGKECLTHSDASISEIAEQLAMEPHYFSRVFKKKVGLSPSEYRQVFLGQQRN</sequence>
<name>A0A4R6U2N4_9BACI</name>
<evidence type="ECO:0000256" key="3">
    <source>
        <dbReference type="ARBA" id="ARBA00023163"/>
    </source>
</evidence>
<evidence type="ECO:0000313" key="5">
    <source>
        <dbReference type="EMBL" id="TDQ38699.1"/>
    </source>
</evidence>
<dbReference type="SUPFAM" id="SSF46689">
    <property type="entry name" value="Homeodomain-like"/>
    <property type="match status" value="2"/>
</dbReference>
<organism evidence="5 6">
    <name type="scientific">Aureibacillus halotolerans</name>
    <dbReference type="NCBI Taxonomy" id="1508390"/>
    <lineage>
        <taxon>Bacteria</taxon>
        <taxon>Bacillati</taxon>
        <taxon>Bacillota</taxon>
        <taxon>Bacilli</taxon>
        <taxon>Bacillales</taxon>
        <taxon>Bacillaceae</taxon>
        <taxon>Aureibacillus</taxon>
    </lineage>
</organism>
<proteinExistence type="predicted"/>
<dbReference type="GO" id="GO:0003700">
    <property type="term" value="F:DNA-binding transcription factor activity"/>
    <property type="evidence" value="ECO:0007669"/>
    <property type="project" value="InterPro"/>
</dbReference>
<dbReference type="EMBL" id="SNYJ01000009">
    <property type="protein sequence ID" value="TDQ38699.1"/>
    <property type="molecule type" value="Genomic_DNA"/>
</dbReference>
<dbReference type="RefSeq" id="WP_166639282.1">
    <property type="nucleotide sequence ID" value="NZ_SNYJ01000009.1"/>
</dbReference>
<feature type="domain" description="HTH araC/xylS-type" evidence="4">
    <location>
        <begin position="173"/>
        <end position="270"/>
    </location>
</feature>
<keyword evidence="3" id="KW-0804">Transcription</keyword>
<keyword evidence="1" id="KW-0805">Transcription regulation</keyword>
<gene>
    <name evidence="5" type="ORF">EV213_10968</name>
</gene>
<dbReference type="SMART" id="SM00342">
    <property type="entry name" value="HTH_ARAC"/>
    <property type="match status" value="1"/>
</dbReference>
<dbReference type="PANTHER" id="PTHR43280:SF2">
    <property type="entry name" value="HTH-TYPE TRANSCRIPTIONAL REGULATOR EXSA"/>
    <property type="match status" value="1"/>
</dbReference>
<dbReference type="SUPFAM" id="SSF51215">
    <property type="entry name" value="Regulatory protein AraC"/>
    <property type="match status" value="1"/>
</dbReference>
<dbReference type="InterPro" id="IPR037923">
    <property type="entry name" value="HTH-like"/>
</dbReference>
<dbReference type="InterPro" id="IPR018060">
    <property type="entry name" value="HTH_AraC"/>
</dbReference>